<dbReference type="STRING" id="1208321.D104_04325"/>
<accession>W1S0Q8</accession>
<dbReference type="EMBL" id="AYOZ01000005">
    <property type="protein sequence ID" value="ETI61599.1"/>
    <property type="molecule type" value="Genomic_DNA"/>
</dbReference>
<dbReference type="Proteomes" id="UP000018857">
    <property type="component" value="Unassembled WGS sequence"/>
</dbReference>
<comment type="caution">
    <text evidence="1">The sequence shown here is derived from an EMBL/GenBank/DDBJ whole genome shotgun (WGS) entry which is preliminary data.</text>
</comment>
<name>W1S0Q8_9GAMM</name>
<sequence length="34" mass="3601">MQGSPAAFPFGMPGIDEEMEGAVQQAPQLGRHCI</sequence>
<dbReference type="AlphaFoldDB" id="W1S0Q8"/>
<protein>
    <submittedName>
        <fullName evidence="1">Uncharacterized protein</fullName>
    </submittedName>
</protein>
<proteinExistence type="predicted"/>
<gene>
    <name evidence="1" type="ORF">D104_04325</name>
</gene>
<organism evidence="1 2">
    <name type="scientific">Marinomonas profundimaris</name>
    <dbReference type="NCBI Taxonomy" id="1208321"/>
    <lineage>
        <taxon>Bacteria</taxon>
        <taxon>Pseudomonadati</taxon>
        <taxon>Pseudomonadota</taxon>
        <taxon>Gammaproteobacteria</taxon>
        <taxon>Oceanospirillales</taxon>
        <taxon>Oceanospirillaceae</taxon>
        <taxon>Marinomonas</taxon>
    </lineage>
</organism>
<keyword evidence="2" id="KW-1185">Reference proteome</keyword>
<evidence type="ECO:0000313" key="2">
    <source>
        <dbReference type="Proteomes" id="UP000018857"/>
    </source>
</evidence>
<reference evidence="1 2" key="1">
    <citation type="journal article" date="2014" name="Genome Announc.">
        <title>Draft Genome Sequence of Marinomonas sp. Strain D104, a Polycyclic Aromatic Hydrocarbon-Degrading Bacterium from the Deep-Sea Sediment of the Arctic Ocean.</title>
        <authorList>
            <person name="Dong C."/>
            <person name="Bai X."/>
            <person name="Lai Q."/>
            <person name="Xie Y."/>
            <person name="Chen X."/>
            <person name="Shao Z."/>
        </authorList>
    </citation>
    <scope>NUCLEOTIDE SEQUENCE [LARGE SCALE GENOMIC DNA]</scope>
    <source>
        <strain evidence="1 2">D104</strain>
    </source>
</reference>
<evidence type="ECO:0000313" key="1">
    <source>
        <dbReference type="EMBL" id="ETI61599.1"/>
    </source>
</evidence>